<organism evidence="1 2">
    <name type="scientific">Bacillus infantis NRRL B-14911</name>
    <dbReference type="NCBI Taxonomy" id="1367477"/>
    <lineage>
        <taxon>Bacteria</taxon>
        <taxon>Bacillati</taxon>
        <taxon>Bacillota</taxon>
        <taxon>Bacilli</taxon>
        <taxon>Bacillales</taxon>
        <taxon>Bacillaceae</taxon>
        <taxon>Bacillus</taxon>
    </lineage>
</organism>
<dbReference type="STRING" id="1367477.N288_18115"/>
<dbReference type="AlphaFoldDB" id="U5LDG7"/>
<evidence type="ECO:0000313" key="2">
    <source>
        <dbReference type="Proteomes" id="UP000017805"/>
    </source>
</evidence>
<dbReference type="EMBL" id="CP006643">
    <property type="protein sequence ID" value="AGX05505.1"/>
    <property type="molecule type" value="Genomic_DNA"/>
</dbReference>
<dbReference type="KEGG" id="bif:N288_18115"/>
<name>U5LDG7_9BACI</name>
<accession>U5LDG7</accession>
<protein>
    <submittedName>
        <fullName evidence="1">Uncharacterized protein</fullName>
    </submittedName>
</protein>
<dbReference type="HOGENOM" id="CLU_3395074_0_0_9"/>
<gene>
    <name evidence="1" type="ORF">N288_18115</name>
</gene>
<dbReference type="Proteomes" id="UP000017805">
    <property type="component" value="Chromosome"/>
</dbReference>
<proteinExistence type="predicted"/>
<keyword evidence="2" id="KW-1185">Reference proteome</keyword>
<evidence type="ECO:0000313" key="1">
    <source>
        <dbReference type="EMBL" id="AGX05505.1"/>
    </source>
</evidence>
<reference evidence="1 2" key="1">
    <citation type="submission" date="2013-07" db="EMBL/GenBank/DDBJ databases">
        <title>Complete genome sequence of Bacillus infantis NRRL B-14911 that has potential to induce cardiac disease by antigenic mimicry.</title>
        <authorList>
            <person name="Massilamany C."/>
            <person name="Smith T.P.L."/>
            <person name="Loy J.D."/>
            <person name="Barletta R."/>
            <person name="Reddy J."/>
        </authorList>
    </citation>
    <scope>NUCLEOTIDE SEQUENCE [LARGE SCALE GENOMIC DNA]</scope>
    <source>
        <strain evidence="1 2">NRRL B-14911</strain>
    </source>
</reference>
<sequence length="31" mass="3421">MIIKSLLPAQKVFFVKKTGGFKVGKKETIIA</sequence>